<evidence type="ECO:0000256" key="6">
    <source>
        <dbReference type="ARBA" id="ARBA00022989"/>
    </source>
</evidence>
<dbReference type="RefSeq" id="WP_111438159.1">
    <property type="nucleotide sequence ID" value="NZ_QKZI01000001.1"/>
</dbReference>
<evidence type="ECO:0000259" key="10">
    <source>
        <dbReference type="Pfam" id="PF04290"/>
    </source>
</evidence>
<dbReference type="OrthoDB" id="2086825at2"/>
<dbReference type="PANTHER" id="PTHR35011:SF2">
    <property type="entry name" value="2,3-DIKETO-L-GULONATE TRAP TRANSPORTER SMALL PERMEASE PROTEIN YIAM"/>
    <property type="match status" value="1"/>
</dbReference>
<dbReference type="InterPro" id="IPR055348">
    <property type="entry name" value="DctQ"/>
</dbReference>
<comment type="caution">
    <text evidence="11">The sequence shown here is derived from an EMBL/GenBank/DDBJ whole genome shotgun (WGS) entry which is preliminary data.</text>
</comment>
<dbReference type="GO" id="GO:0015740">
    <property type="term" value="P:C4-dicarboxylate transport"/>
    <property type="evidence" value="ECO:0007669"/>
    <property type="project" value="TreeGrafter"/>
</dbReference>
<dbReference type="InterPro" id="IPR007387">
    <property type="entry name" value="TRAP_DctQ"/>
</dbReference>
<organism evidence="11 12">
    <name type="scientific">Psychrobacillus insolitus</name>
    <dbReference type="NCBI Taxonomy" id="1461"/>
    <lineage>
        <taxon>Bacteria</taxon>
        <taxon>Bacillati</taxon>
        <taxon>Bacillota</taxon>
        <taxon>Bacilli</taxon>
        <taxon>Bacillales</taxon>
        <taxon>Bacillaceae</taxon>
        <taxon>Psychrobacillus</taxon>
    </lineage>
</organism>
<dbReference type="GO" id="GO:0022857">
    <property type="term" value="F:transmembrane transporter activity"/>
    <property type="evidence" value="ECO:0007669"/>
    <property type="project" value="TreeGrafter"/>
</dbReference>
<keyword evidence="7 9" id="KW-0472">Membrane</keyword>
<keyword evidence="12" id="KW-1185">Reference proteome</keyword>
<dbReference type="Pfam" id="PF04290">
    <property type="entry name" value="DctQ"/>
    <property type="match status" value="1"/>
</dbReference>
<evidence type="ECO:0000256" key="1">
    <source>
        <dbReference type="ARBA" id="ARBA00004429"/>
    </source>
</evidence>
<proteinExistence type="inferred from homology"/>
<evidence type="ECO:0000256" key="2">
    <source>
        <dbReference type="ARBA" id="ARBA00022448"/>
    </source>
</evidence>
<dbReference type="AlphaFoldDB" id="A0A2W7MKI5"/>
<evidence type="ECO:0000256" key="4">
    <source>
        <dbReference type="ARBA" id="ARBA00022519"/>
    </source>
</evidence>
<protein>
    <submittedName>
        <fullName evidence="11">TRAP-type C4-dicarboxylate transport system permease small subunit</fullName>
    </submittedName>
</protein>
<reference evidence="11 12" key="1">
    <citation type="submission" date="2018-06" db="EMBL/GenBank/DDBJ databases">
        <title>Genomic Encyclopedia of Type Strains, Phase IV (KMG-IV): sequencing the most valuable type-strain genomes for metagenomic binning, comparative biology and taxonomic classification.</title>
        <authorList>
            <person name="Goeker M."/>
        </authorList>
    </citation>
    <scope>NUCLEOTIDE SEQUENCE [LARGE SCALE GENOMIC DNA]</scope>
    <source>
        <strain evidence="11 12">DSM 5</strain>
    </source>
</reference>
<gene>
    <name evidence="11" type="ORF">C7437_101632</name>
</gene>
<feature type="transmembrane region" description="Helical" evidence="9">
    <location>
        <begin position="50"/>
        <end position="69"/>
    </location>
</feature>
<evidence type="ECO:0000313" key="12">
    <source>
        <dbReference type="Proteomes" id="UP000248646"/>
    </source>
</evidence>
<keyword evidence="6 9" id="KW-1133">Transmembrane helix</keyword>
<comment type="subcellular location">
    <subcellularLocation>
        <location evidence="1">Cell inner membrane</location>
        <topology evidence="1">Multi-pass membrane protein</topology>
    </subcellularLocation>
</comment>
<dbReference type="GO" id="GO:0005886">
    <property type="term" value="C:plasma membrane"/>
    <property type="evidence" value="ECO:0007669"/>
    <property type="project" value="UniProtKB-SubCell"/>
</dbReference>
<evidence type="ECO:0000256" key="3">
    <source>
        <dbReference type="ARBA" id="ARBA00022475"/>
    </source>
</evidence>
<feature type="transmembrane region" description="Helical" evidence="9">
    <location>
        <begin position="130"/>
        <end position="151"/>
    </location>
</feature>
<keyword evidence="5 9" id="KW-0812">Transmembrane</keyword>
<evidence type="ECO:0000256" key="7">
    <source>
        <dbReference type="ARBA" id="ARBA00023136"/>
    </source>
</evidence>
<evidence type="ECO:0000313" key="11">
    <source>
        <dbReference type="EMBL" id="PZX07515.1"/>
    </source>
</evidence>
<evidence type="ECO:0000256" key="8">
    <source>
        <dbReference type="ARBA" id="ARBA00038436"/>
    </source>
</evidence>
<keyword evidence="4" id="KW-0997">Cell inner membrane</keyword>
<feature type="domain" description="Tripartite ATP-independent periplasmic transporters DctQ component" evidence="10">
    <location>
        <begin position="26"/>
        <end position="152"/>
    </location>
</feature>
<dbReference type="EMBL" id="QKZI01000001">
    <property type="protein sequence ID" value="PZX07515.1"/>
    <property type="molecule type" value="Genomic_DNA"/>
</dbReference>
<name>A0A2W7MKI5_9BACI</name>
<comment type="similarity">
    <text evidence="8">Belongs to the TRAP transporter small permease family.</text>
</comment>
<dbReference type="PANTHER" id="PTHR35011">
    <property type="entry name" value="2,3-DIKETO-L-GULONATE TRAP TRANSPORTER SMALL PERMEASE PROTEIN YIAM"/>
    <property type="match status" value="1"/>
</dbReference>
<evidence type="ECO:0000256" key="9">
    <source>
        <dbReference type="SAM" id="Phobius"/>
    </source>
</evidence>
<accession>A0A2W7MKI5</accession>
<keyword evidence="2" id="KW-0813">Transport</keyword>
<evidence type="ECO:0000256" key="5">
    <source>
        <dbReference type="ARBA" id="ARBA00022692"/>
    </source>
</evidence>
<feature type="transmembrane region" description="Helical" evidence="9">
    <location>
        <begin position="89"/>
        <end position="110"/>
    </location>
</feature>
<keyword evidence="3" id="KW-1003">Cell membrane</keyword>
<sequence>MYLYHGFIQRLNKATEFVTMFFLIMMVVLIFVQIVSRVIIGSSFSWTEEVARYLMIWVAFLGAGFAFQYGAHMSIEVLFKKLNLNMQNIFQIISALLCTLFFLLLIVKGIELIKGSINVYSPALKLPMVIVYAAIPIGAFLQILNVIDITWKFLKNNSRGRTNE</sequence>
<dbReference type="Proteomes" id="UP000248646">
    <property type="component" value="Unassembled WGS sequence"/>
</dbReference>
<feature type="transmembrane region" description="Helical" evidence="9">
    <location>
        <begin position="21"/>
        <end position="44"/>
    </location>
</feature>